<dbReference type="STRING" id="42251.A0A2T6ZY34"/>
<organism evidence="2 3">
    <name type="scientific">Tuber borchii</name>
    <name type="common">White truffle</name>
    <dbReference type="NCBI Taxonomy" id="42251"/>
    <lineage>
        <taxon>Eukaryota</taxon>
        <taxon>Fungi</taxon>
        <taxon>Dikarya</taxon>
        <taxon>Ascomycota</taxon>
        <taxon>Pezizomycotina</taxon>
        <taxon>Pezizomycetes</taxon>
        <taxon>Pezizales</taxon>
        <taxon>Tuberaceae</taxon>
        <taxon>Tuber</taxon>
    </lineage>
</organism>
<dbReference type="Proteomes" id="UP000244722">
    <property type="component" value="Unassembled WGS sequence"/>
</dbReference>
<dbReference type="Gene3D" id="3.30.70.2430">
    <property type="match status" value="1"/>
</dbReference>
<keyword evidence="3" id="KW-1185">Reference proteome</keyword>
<dbReference type="EMBL" id="NESQ01000066">
    <property type="protein sequence ID" value="PUU80403.1"/>
    <property type="molecule type" value="Genomic_DNA"/>
</dbReference>
<gene>
    <name evidence="2" type="ORF">B9Z19DRAFT_1123665</name>
</gene>
<dbReference type="AlphaFoldDB" id="A0A2T6ZY34"/>
<protein>
    <submittedName>
        <fullName evidence="2">Uncharacterized protein</fullName>
    </submittedName>
</protein>
<comment type="caution">
    <text evidence="2">The sequence shown here is derived from an EMBL/GenBank/DDBJ whole genome shotgun (WGS) entry which is preliminary data.</text>
</comment>
<evidence type="ECO:0000313" key="2">
    <source>
        <dbReference type="EMBL" id="PUU80403.1"/>
    </source>
</evidence>
<dbReference type="Gene3D" id="6.10.250.1850">
    <property type="match status" value="1"/>
</dbReference>
<accession>A0A2T6ZY34</accession>
<dbReference type="PANTHER" id="PTHR10982">
    <property type="entry name" value="MALONYL COA-ACYL CARRIER PROTEIN TRANSACYLASE"/>
    <property type="match status" value="1"/>
</dbReference>
<dbReference type="PANTHER" id="PTHR10982:SF21">
    <property type="entry name" value="FATTY ACID SYNTHASE SUBUNIT BETA"/>
    <property type="match status" value="1"/>
</dbReference>
<keyword evidence="1" id="KW-0808">Transferase</keyword>
<reference evidence="2 3" key="1">
    <citation type="submission" date="2017-04" db="EMBL/GenBank/DDBJ databases">
        <title>Draft genome sequence of Tuber borchii Vittad., a whitish edible truffle.</title>
        <authorList>
            <consortium name="DOE Joint Genome Institute"/>
            <person name="Murat C."/>
            <person name="Kuo A."/>
            <person name="Barry K.W."/>
            <person name="Clum A."/>
            <person name="Dockter R.B."/>
            <person name="Fauchery L."/>
            <person name="Iotti M."/>
            <person name="Kohler A."/>
            <person name="Labutti K."/>
            <person name="Lindquist E.A."/>
            <person name="Lipzen A."/>
            <person name="Ohm R.A."/>
            <person name="Wang M."/>
            <person name="Grigoriev I.V."/>
            <person name="Zambonelli A."/>
            <person name="Martin F.M."/>
        </authorList>
    </citation>
    <scope>NUCLEOTIDE SEQUENCE [LARGE SCALE GENOMIC DNA]</scope>
    <source>
        <strain evidence="2 3">Tbo3840</strain>
    </source>
</reference>
<sequence>MPAESLLPVAIYRGLTMLVAIERNTEGRSNNSMIAYVVNNIADRTTRFLQVVNYTFIYRKYLYADDLHSLSFPADVPNFFKVQKIYIQPLVAEVSLEDV</sequence>
<proteinExistence type="predicted"/>
<evidence type="ECO:0000256" key="1">
    <source>
        <dbReference type="ARBA" id="ARBA00022679"/>
    </source>
</evidence>
<dbReference type="GO" id="GO:0016740">
    <property type="term" value="F:transferase activity"/>
    <property type="evidence" value="ECO:0007669"/>
    <property type="project" value="UniProtKB-KW"/>
</dbReference>
<name>A0A2T6ZY34_TUBBO</name>
<evidence type="ECO:0000313" key="3">
    <source>
        <dbReference type="Proteomes" id="UP000244722"/>
    </source>
</evidence>
<dbReference type="InterPro" id="IPR050830">
    <property type="entry name" value="Fungal_FAS"/>
</dbReference>